<dbReference type="InterPro" id="IPR052056">
    <property type="entry name" value="Mono-ARTD/PARP"/>
</dbReference>
<evidence type="ECO:0000259" key="7">
    <source>
        <dbReference type="PROSITE" id="PS51059"/>
    </source>
</evidence>
<dbReference type="GO" id="GO:0010629">
    <property type="term" value="P:negative regulation of gene expression"/>
    <property type="evidence" value="ECO:0007669"/>
    <property type="project" value="TreeGrafter"/>
</dbReference>
<name>B3G4I1_ADIVA</name>
<reference evidence="8" key="1">
    <citation type="journal article" date="2008" name="Science">
        <title>Massive horizontal gene transfer in bdelloid rotifers.</title>
        <authorList>
            <person name="Gladyshev E.A."/>
            <person name="Meselson M.S."/>
            <person name="Arkhipova I.R."/>
        </authorList>
    </citation>
    <scope>NUCLEOTIDE SEQUENCE</scope>
</reference>
<dbReference type="PANTHER" id="PTHR14453">
    <property type="entry name" value="PARP/ZINC FINGER CCCH TYPE DOMAIN CONTAINING PROTEIN"/>
    <property type="match status" value="1"/>
</dbReference>
<dbReference type="AlphaFoldDB" id="B3G4I1"/>
<evidence type="ECO:0000256" key="4">
    <source>
        <dbReference type="ARBA" id="ARBA00023027"/>
    </source>
</evidence>
<evidence type="ECO:0000256" key="3">
    <source>
        <dbReference type="ARBA" id="ARBA00022679"/>
    </source>
</evidence>
<dbReference type="GO" id="GO:0005634">
    <property type="term" value="C:nucleus"/>
    <property type="evidence" value="ECO:0007669"/>
    <property type="project" value="UniProtKB-SubCell"/>
</dbReference>
<evidence type="ECO:0000256" key="6">
    <source>
        <dbReference type="RuleBase" id="RU362114"/>
    </source>
</evidence>
<feature type="domain" description="PARP catalytic" evidence="7">
    <location>
        <begin position="39"/>
        <end position="219"/>
    </location>
</feature>
<dbReference type="PROSITE" id="PS51059">
    <property type="entry name" value="PARP_CATALYTIC"/>
    <property type="match status" value="1"/>
</dbReference>
<dbReference type="GO" id="GO:0003950">
    <property type="term" value="F:NAD+ poly-ADP-ribosyltransferase activity"/>
    <property type="evidence" value="ECO:0007669"/>
    <property type="project" value="UniProtKB-UniRule"/>
</dbReference>
<dbReference type="EMBL" id="EU643483">
    <property type="protein sequence ID" value="ACD54745.1"/>
    <property type="molecule type" value="Genomic_DNA"/>
</dbReference>
<organism evidence="8">
    <name type="scientific">Adineta vaga</name>
    <name type="common">Rotifer</name>
    <name type="synonym">Callidina vaga</name>
    <dbReference type="NCBI Taxonomy" id="104782"/>
    <lineage>
        <taxon>Eukaryota</taxon>
        <taxon>Metazoa</taxon>
        <taxon>Spiralia</taxon>
        <taxon>Gnathifera</taxon>
        <taxon>Rotifera</taxon>
        <taxon>Eurotatoria</taxon>
        <taxon>Bdelloidea</taxon>
        <taxon>Adinetida</taxon>
        <taxon>Adinetidae</taxon>
        <taxon>Adineta</taxon>
    </lineage>
</organism>
<proteinExistence type="predicted"/>
<keyword evidence="5" id="KW-0539">Nucleus</keyword>
<evidence type="ECO:0000256" key="1">
    <source>
        <dbReference type="ARBA" id="ARBA00004123"/>
    </source>
</evidence>
<keyword evidence="3 6" id="KW-0808">Transferase</keyword>
<dbReference type="PANTHER" id="PTHR14453:SF67">
    <property type="entry name" value="POLY [ADP-RIBOSE] POLYMERASE"/>
    <property type="match status" value="1"/>
</dbReference>
<accession>B3G4I1</accession>
<dbReference type="SUPFAM" id="SSF56399">
    <property type="entry name" value="ADP-ribosylation"/>
    <property type="match status" value="1"/>
</dbReference>
<keyword evidence="2 6" id="KW-0328">Glycosyltransferase</keyword>
<evidence type="ECO:0000256" key="5">
    <source>
        <dbReference type="ARBA" id="ARBA00023242"/>
    </source>
</evidence>
<dbReference type="GO" id="GO:0005737">
    <property type="term" value="C:cytoplasm"/>
    <property type="evidence" value="ECO:0007669"/>
    <property type="project" value="TreeGrafter"/>
</dbReference>
<protein>
    <recommendedName>
        <fullName evidence="6">Poly [ADP-ribose] polymerase</fullName>
        <shortName evidence="6">PARP</shortName>
        <ecNumber evidence="6">2.4.2.-</ecNumber>
    </recommendedName>
</protein>
<dbReference type="InterPro" id="IPR012317">
    <property type="entry name" value="Poly(ADP-ribose)pol_cat_dom"/>
</dbReference>
<sequence length="219" mass="25136">MRTKDANIESKTVMSIINTEGKRFLFNEQNPQESIHYQLPTTWEKSKTHQIRFELLNTGNEYHSLVTNFSITMQGKYTRLIRIERIQNEHWYVQYVAHCKNFKSRIEADTEKCLYHGCPEQAAISIINSCFNRSYAGANAYGVGVYFSSDATYSHGYAKPNATGERHMFVARVLVGRTVKGDKSMKTPPVGYDSTTDGNHIFVTYHDAQAYAEYLIVYT</sequence>
<evidence type="ECO:0000313" key="8">
    <source>
        <dbReference type="EMBL" id="ACD54745.1"/>
    </source>
</evidence>
<evidence type="ECO:0000256" key="2">
    <source>
        <dbReference type="ARBA" id="ARBA00022676"/>
    </source>
</evidence>
<comment type="subcellular location">
    <subcellularLocation>
        <location evidence="1">Nucleus</location>
    </subcellularLocation>
</comment>
<dbReference type="Pfam" id="PF00644">
    <property type="entry name" value="PARP"/>
    <property type="match status" value="1"/>
</dbReference>
<dbReference type="Gene3D" id="3.90.228.10">
    <property type="match status" value="1"/>
</dbReference>
<dbReference type="GO" id="GO:0003714">
    <property type="term" value="F:transcription corepressor activity"/>
    <property type="evidence" value="ECO:0007669"/>
    <property type="project" value="TreeGrafter"/>
</dbReference>
<dbReference type="EC" id="2.4.2.-" evidence="6"/>
<keyword evidence="4 6" id="KW-0520">NAD</keyword>